<evidence type="ECO:0000313" key="1">
    <source>
        <dbReference type="EMBL" id="RST31208.1"/>
    </source>
</evidence>
<dbReference type="AlphaFoldDB" id="A0A3R9YJA0"/>
<dbReference type="InterPro" id="IPR027417">
    <property type="entry name" value="P-loop_NTPase"/>
</dbReference>
<evidence type="ECO:0000313" key="2">
    <source>
        <dbReference type="Proteomes" id="UP000274661"/>
    </source>
</evidence>
<keyword evidence="2" id="KW-1185">Reference proteome</keyword>
<dbReference type="OrthoDB" id="3213869at2"/>
<reference evidence="1 2" key="1">
    <citation type="submission" date="2018-12" db="EMBL/GenBank/DDBJ databases">
        <title>Sphingomonas sp. HMF7854 Genome sequencing and assembly.</title>
        <authorList>
            <person name="Cha I."/>
            <person name="Kang H."/>
            <person name="Kim H."/>
            <person name="Kang J."/>
            <person name="Joh K."/>
        </authorList>
    </citation>
    <scope>NUCLEOTIDE SEQUENCE [LARGE SCALE GENOMIC DNA]</scope>
    <source>
        <strain evidence="1 2">HMF7854</strain>
    </source>
</reference>
<name>A0A3R9YJA0_9SPHN</name>
<gene>
    <name evidence="1" type="ORF">HMF7854_10440</name>
</gene>
<organism evidence="1 2">
    <name type="scientific">Sphingomonas ginkgonis</name>
    <dbReference type="NCBI Taxonomy" id="2315330"/>
    <lineage>
        <taxon>Bacteria</taxon>
        <taxon>Pseudomonadati</taxon>
        <taxon>Pseudomonadota</taxon>
        <taxon>Alphaproteobacteria</taxon>
        <taxon>Sphingomonadales</taxon>
        <taxon>Sphingomonadaceae</taxon>
        <taxon>Sphingomonas</taxon>
    </lineage>
</organism>
<sequence>MTATQGRHLYSLFGLQIASDLPLPELPAGSGAPTDVEIRLEPPVAEVTEVGFSKTPTGARLGIGDAAAFTIDHGRTIGVAPLSGAPAGNVRLFLLGSAFGVLLHQRGIFPLHANAVELDGQAVAFFGESGAGKSTLAGWFYDQGYRVLADDVCAIRFADDGTPIAYPGIPRLRLWREAVEASGRSLEGFARSFSGDDSYDKFDVPLPAAGQRGIPLAAAYLLGRGDQLRIAPLEGVAAAEALFAHTYRGALVESSGSAQEHWSAVVRLIGRIKLFTIERRWDLGHLRADAGALLEHARSKAALLS</sequence>
<dbReference type="Gene3D" id="3.40.50.300">
    <property type="entry name" value="P-loop containing nucleotide triphosphate hydrolases"/>
    <property type="match status" value="1"/>
</dbReference>
<protein>
    <recommendedName>
        <fullName evidence="3">Serine kinase</fullName>
    </recommendedName>
</protein>
<evidence type="ECO:0008006" key="3">
    <source>
        <dbReference type="Google" id="ProtNLM"/>
    </source>
</evidence>
<dbReference type="Proteomes" id="UP000274661">
    <property type="component" value="Unassembled WGS sequence"/>
</dbReference>
<accession>A0A3R9YJA0</accession>
<dbReference type="EMBL" id="RWJF01000001">
    <property type="protein sequence ID" value="RST31208.1"/>
    <property type="molecule type" value="Genomic_DNA"/>
</dbReference>
<comment type="caution">
    <text evidence="1">The sequence shown here is derived from an EMBL/GenBank/DDBJ whole genome shotgun (WGS) entry which is preliminary data.</text>
</comment>
<dbReference type="SUPFAM" id="SSF53795">
    <property type="entry name" value="PEP carboxykinase-like"/>
    <property type="match status" value="1"/>
</dbReference>
<dbReference type="RefSeq" id="WP_126719037.1">
    <property type="nucleotide sequence ID" value="NZ_RWJF01000001.1"/>
</dbReference>
<proteinExistence type="predicted"/>